<gene>
    <name evidence="2" type="ORF">PHPALM_14333</name>
</gene>
<evidence type="ECO:0000313" key="2">
    <source>
        <dbReference type="EMBL" id="POM69382.1"/>
    </source>
</evidence>
<organism evidence="2 3">
    <name type="scientific">Phytophthora palmivora</name>
    <dbReference type="NCBI Taxonomy" id="4796"/>
    <lineage>
        <taxon>Eukaryota</taxon>
        <taxon>Sar</taxon>
        <taxon>Stramenopiles</taxon>
        <taxon>Oomycota</taxon>
        <taxon>Peronosporomycetes</taxon>
        <taxon>Peronosporales</taxon>
        <taxon>Peronosporaceae</taxon>
        <taxon>Phytophthora</taxon>
    </lineage>
</organism>
<proteinExistence type="predicted"/>
<evidence type="ECO:0000256" key="1">
    <source>
        <dbReference type="SAM" id="MobiDB-lite"/>
    </source>
</evidence>
<feature type="compositionally biased region" description="Acidic residues" evidence="1">
    <location>
        <begin position="69"/>
        <end position="79"/>
    </location>
</feature>
<accession>A0A2P4XV14</accession>
<reference evidence="2 3" key="1">
    <citation type="journal article" date="2017" name="Genome Biol. Evol.">
        <title>Phytophthora megakarya and P. palmivora, closely related causal agents of cacao black pod rot, underwent increases in genome sizes and gene numbers by different mechanisms.</title>
        <authorList>
            <person name="Ali S.S."/>
            <person name="Shao J."/>
            <person name="Lary D.J."/>
            <person name="Kronmiller B."/>
            <person name="Shen D."/>
            <person name="Strem M.D."/>
            <person name="Amoako-Attah I."/>
            <person name="Akrofi A.Y."/>
            <person name="Begoude B.A."/>
            <person name="Ten Hoopen G.M."/>
            <person name="Coulibaly K."/>
            <person name="Kebe B.I."/>
            <person name="Melnick R.L."/>
            <person name="Guiltinan M.J."/>
            <person name="Tyler B.M."/>
            <person name="Meinhardt L.W."/>
            <person name="Bailey B.A."/>
        </authorList>
    </citation>
    <scope>NUCLEOTIDE SEQUENCE [LARGE SCALE GENOMIC DNA]</scope>
    <source>
        <strain evidence="3">sbr112.9</strain>
    </source>
</reference>
<keyword evidence="3" id="KW-1185">Reference proteome</keyword>
<dbReference type="SUPFAM" id="SSF50630">
    <property type="entry name" value="Acid proteases"/>
    <property type="match status" value="1"/>
</dbReference>
<dbReference type="GO" id="GO:0006508">
    <property type="term" value="P:proteolysis"/>
    <property type="evidence" value="ECO:0007669"/>
    <property type="project" value="InterPro"/>
</dbReference>
<protein>
    <recommendedName>
        <fullName evidence="4">Peptidase A2 domain-containing protein</fullName>
    </recommendedName>
</protein>
<name>A0A2P4XV14_9STRA</name>
<evidence type="ECO:0008006" key="4">
    <source>
        <dbReference type="Google" id="ProtNLM"/>
    </source>
</evidence>
<sequence length="570" mass="64320">MDRGEFPHLTDSQFESVRKMVGIFGGDALRSLAAATPAEQVERIEAFDTYERGLIAHVQGQQAPVAESMTEEVDTDSADDPPRMTLGPSGAAMLRQRGDQEAKRMMDVIAPTMAQGSNAKLESYFKAAMSRFLKEQQGTINPINTQTFMNTTQMISTLIPPDLMEFTGKEGDEDRDRPWLNKAMPAFVRDQAPDEEKSLVFGDILTGSARNWYRQLSRTYLEEFAHQFPGSILWTRGGLGPASRSRMDLRKFDGSRWNISSKLLMTAILRIIWLYYESQMLTLWKKHFDLGSEQKHDNSELSSRSQIAASPKRTLVDRIEKQDYVVSTSQHLETMRGSKIMNKGTKIAVARRLETIVHNKIDMIALEISPGESRGYWKYHVPDKKFKQSKAMGKINNKIATLLFDSGAEVSILDATFARKVGCHIDESQTLEFEGVGRSPYKIEARTRLKITLAGSLVYFFDAWATTDEISEVDINEQITESALERPDNDLRTKIEANIGDPTMDDEVCINEGGSLFAEDVEDQMAVVPEITATTEEVKIEELQIGNAKINTREEIERLMRIIWNGSIFL</sequence>
<dbReference type="PROSITE" id="PS00141">
    <property type="entry name" value="ASP_PROTEASE"/>
    <property type="match status" value="1"/>
</dbReference>
<dbReference type="InterPro" id="IPR021109">
    <property type="entry name" value="Peptidase_aspartic_dom_sf"/>
</dbReference>
<feature type="region of interest" description="Disordered" evidence="1">
    <location>
        <begin position="61"/>
        <end position="90"/>
    </location>
</feature>
<dbReference type="OrthoDB" id="129600at2759"/>
<dbReference type="GO" id="GO:0004190">
    <property type="term" value="F:aspartic-type endopeptidase activity"/>
    <property type="evidence" value="ECO:0007669"/>
    <property type="project" value="InterPro"/>
</dbReference>
<evidence type="ECO:0000313" key="3">
    <source>
        <dbReference type="Proteomes" id="UP000237271"/>
    </source>
</evidence>
<dbReference type="EMBL" id="NCKW01007875">
    <property type="protein sequence ID" value="POM69382.1"/>
    <property type="molecule type" value="Genomic_DNA"/>
</dbReference>
<dbReference type="Gene3D" id="2.40.70.10">
    <property type="entry name" value="Acid Proteases"/>
    <property type="match status" value="1"/>
</dbReference>
<dbReference type="InterPro" id="IPR001969">
    <property type="entry name" value="Aspartic_peptidase_AS"/>
</dbReference>
<dbReference type="Proteomes" id="UP000237271">
    <property type="component" value="Unassembled WGS sequence"/>
</dbReference>
<comment type="caution">
    <text evidence="2">The sequence shown here is derived from an EMBL/GenBank/DDBJ whole genome shotgun (WGS) entry which is preliminary data.</text>
</comment>
<dbReference type="AlphaFoldDB" id="A0A2P4XV14"/>